<dbReference type="RefSeq" id="WP_006692829.1">
    <property type="nucleotide sequence ID" value="NZ_JH376799.1"/>
</dbReference>
<reference evidence="2 3" key="1">
    <citation type="submission" date="2011-08" db="EMBL/GenBank/DDBJ databases">
        <title>The Genome Sequence of Selenomonas infelix ATCC 43532.</title>
        <authorList>
            <consortium name="The Broad Institute Genome Sequencing Platform"/>
            <person name="Earl A."/>
            <person name="Ward D."/>
            <person name="Feldgarden M."/>
            <person name="Gevers D."/>
            <person name="Izard J."/>
            <person name="Blanton J.M."/>
            <person name="Baranova O.V."/>
            <person name="Dewhirst F.E."/>
            <person name="Young S.K."/>
            <person name="Zeng Q."/>
            <person name="Gargeya S."/>
            <person name="Fitzgerald M."/>
            <person name="Haas B."/>
            <person name="Abouelleil A."/>
            <person name="Alvarado L."/>
            <person name="Arachchi H.M."/>
            <person name="Berlin A."/>
            <person name="Brown A."/>
            <person name="Chapman S.B."/>
            <person name="Chen Z."/>
            <person name="Dunbar C."/>
            <person name="Freedman E."/>
            <person name="Gearin G."/>
            <person name="Gellesch M."/>
            <person name="Goldberg J."/>
            <person name="Griggs A."/>
            <person name="Gujja S."/>
            <person name="Heiman D."/>
            <person name="Howarth C."/>
            <person name="Larson L."/>
            <person name="Lui A."/>
            <person name="MacDonald P.J.P."/>
            <person name="Montmayeur A."/>
            <person name="Murphy C."/>
            <person name="Neiman D."/>
            <person name="Pearson M."/>
            <person name="Priest M."/>
            <person name="Roberts A."/>
            <person name="Saif S."/>
            <person name="Shea T."/>
            <person name="Shenoy N."/>
            <person name="Sisk P."/>
            <person name="Stolte C."/>
            <person name="Sykes S."/>
            <person name="Wortman J."/>
            <person name="Nusbaum C."/>
            <person name="Birren B."/>
        </authorList>
    </citation>
    <scope>NUCLEOTIDE SEQUENCE [LARGE SCALE GENOMIC DNA]</scope>
    <source>
        <strain evidence="2 3">ATCC 43532</strain>
    </source>
</reference>
<gene>
    <name evidence="2" type="ORF">HMPREF9334_01382</name>
</gene>
<dbReference type="STRING" id="679201.HMPREF9334_01382"/>
<comment type="caution">
    <text evidence="2">The sequence shown here is derived from an EMBL/GenBank/DDBJ whole genome shotgun (WGS) entry which is preliminary data.</text>
</comment>
<dbReference type="AlphaFoldDB" id="G5GQ51"/>
<sequence>MFKVGMALVFSVIAALVVFLTGMIGDARVTTAFLRSFIAFLCAGLFTYLVAFILEAKGWAAFDKEPLEQIQDMQAQHYDADDIDFDAVEAGSKAAEEFAAPTKFQPLSEDAFVHMRAPEEEGTPAPA</sequence>
<evidence type="ECO:0000313" key="2">
    <source>
        <dbReference type="EMBL" id="EHG20486.1"/>
    </source>
</evidence>
<evidence type="ECO:0000256" key="1">
    <source>
        <dbReference type="SAM" id="Phobius"/>
    </source>
</evidence>
<organism evidence="2 3">
    <name type="scientific">Selenomonas infelix ATCC 43532</name>
    <dbReference type="NCBI Taxonomy" id="679201"/>
    <lineage>
        <taxon>Bacteria</taxon>
        <taxon>Bacillati</taxon>
        <taxon>Bacillota</taxon>
        <taxon>Negativicutes</taxon>
        <taxon>Selenomonadales</taxon>
        <taxon>Selenomonadaceae</taxon>
        <taxon>Selenomonas</taxon>
    </lineage>
</organism>
<keyword evidence="1" id="KW-0812">Transmembrane</keyword>
<dbReference type="eggNOG" id="ENOG50339UT">
    <property type="taxonomic scope" value="Bacteria"/>
</dbReference>
<name>G5GQ51_9FIRM</name>
<dbReference type="OrthoDB" id="1666940at2"/>
<keyword evidence="1" id="KW-1133">Transmembrane helix</keyword>
<keyword evidence="1" id="KW-0472">Membrane</keyword>
<dbReference type="Proteomes" id="UP000004129">
    <property type="component" value="Unassembled WGS sequence"/>
</dbReference>
<feature type="transmembrane region" description="Helical" evidence="1">
    <location>
        <begin position="37"/>
        <end position="54"/>
    </location>
</feature>
<dbReference type="PATRIC" id="fig|679201.3.peg.1396"/>
<protein>
    <submittedName>
        <fullName evidence="2">Uncharacterized protein</fullName>
    </submittedName>
</protein>
<accession>G5GQ51</accession>
<proteinExistence type="predicted"/>
<dbReference type="EMBL" id="ACZM01000015">
    <property type="protein sequence ID" value="EHG20486.1"/>
    <property type="molecule type" value="Genomic_DNA"/>
</dbReference>
<dbReference type="HOGENOM" id="CLU_1894744_0_0_9"/>
<keyword evidence="3" id="KW-1185">Reference proteome</keyword>
<evidence type="ECO:0000313" key="3">
    <source>
        <dbReference type="Proteomes" id="UP000004129"/>
    </source>
</evidence>